<protein>
    <submittedName>
        <fullName evidence="1">Uncharacterized protein</fullName>
    </submittedName>
</protein>
<organism evidence="1 2">
    <name type="scientific">Sorangium cellulosum</name>
    <name type="common">Polyangium cellulosum</name>
    <dbReference type="NCBI Taxonomy" id="56"/>
    <lineage>
        <taxon>Bacteria</taxon>
        <taxon>Pseudomonadati</taxon>
        <taxon>Myxococcota</taxon>
        <taxon>Polyangia</taxon>
        <taxon>Polyangiales</taxon>
        <taxon>Polyangiaceae</taxon>
        <taxon>Sorangium</taxon>
    </lineage>
</organism>
<sequence>MGHGLKAKARVLELCGCACALVSSVPAPAHALEFSGGFSVGGIQVGIEPRLAVSPFAGWLWRSEGDFRLEAHNMLSIVPGDGVGFYDRTAVTLGYTTKTTTVSLGPSLAIYSMPVCNIVICNRVVGVAPGGRAQSDWYFAGPLGVSTSVHVDWTGGSSRVLPGNLVVMVTTGPVWRLRVRSK</sequence>
<proteinExistence type="predicted"/>
<evidence type="ECO:0000313" key="1">
    <source>
        <dbReference type="EMBL" id="KYF47955.1"/>
    </source>
</evidence>
<accession>A0A150NZX8</accession>
<dbReference type="EMBL" id="JELY01003560">
    <property type="protein sequence ID" value="KYF47955.1"/>
    <property type="molecule type" value="Genomic_DNA"/>
</dbReference>
<evidence type="ECO:0000313" key="2">
    <source>
        <dbReference type="Proteomes" id="UP000075420"/>
    </source>
</evidence>
<gene>
    <name evidence="1" type="ORF">BE08_37735</name>
</gene>
<reference evidence="1 2" key="1">
    <citation type="submission" date="2014-02" db="EMBL/GenBank/DDBJ databases">
        <title>The small core and large imbalanced accessory genome model reveals a collaborative survival strategy of Sorangium cellulosum strains in nature.</title>
        <authorList>
            <person name="Han K."/>
            <person name="Peng R."/>
            <person name="Blom J."/>
            <person name="Li Y.-Z."/>
        </authorList>
    </citation>
    <scope>NUCLEOTIDE SEQUENCE [LARGE SCALE GENOMIC DNA]</scope>
    <source>
        <strain evidence="1 2">So0157-25</strain>
    </source>
</reference>
<name>A0A150NZX8_SORCE</name>
<dbReference type="Proteomes" id="UP000075420">
    <property type="component" value="Unassembled WGS sequence"/>
</dbReference>
<comment type="caution">
    <text evidence="1">The sequence shown here is derived from an EMBL/GenBank/DDBJ whole genome shotgun (WGS) entry which is preliminary data.</text>
</comment>
<dbReference type="AlphaFoldDB" id="A0A150NZX8"/>